<comment type="caution">
    <text evidence="2">The sequence shown here is derived from an EMBL/GenBank/DDBJ whole genome shotgun (WGS) entry which is preliminary data.</text>
</comment>
<evidence type="ECO:0000256" key="1">
    <source>
        <dbReference type="SAM" id="MobiDB-lite"/>
    </source>
</evidence>
<dbReference type="EMBL" id="JACCFJ010000001">
    <property type="protein sequence ID" value="NYI85374.1"/>
    <property type="molecule type" value="Genomic_DNA"/>
</dbReference>
<reference evidence="2 3" key="1">
    <citation type="submission" date="2020-07" db="EMBL/GenBank/DDBJ databases">
        <title>Sequencing the genomes of 1000 actinobacteria strains.</title>
        <authorList>
            <person name="Klenk H.-P."/>
        </authorList>
    </citation>
    <scope>NUCLEOTIDE SEQUENCE [LARGE SCALE GENOMIC DNA]</scope>
    <source>
        <strain evidence="2 3">DSM 44065</strain>
    </source>
</reference>
<evidence type="ECO:0000313" key="3">
    <source>
        <dbReference type="Proteomes" id="UP000587002"/>
    </source>
</evidence>
<evidence type="ECO:0000313" key="2">
    <source>
        <dbReference type="EMBL" id="NYI85374.1"/>
    </source>
</evidence>
<name>A0A853AKY7_9PSEU</name>
<keyword evidence="3" id="KW-1185">Reference proteome</keyword>
<feature type="region of interest" description="Disordered" evidence="1">
    <location>
        <begin position="1"/>
        <end position="20"/>
    </location>
</feature>
<dbReference type="Proteomes" id="UP000587002">
    <property type="component" value="Unassembled WGS sequence"/>
</dbReference>
<accession>A0A853AKY7</accession>
<gene>
    <name evidence="2" type="ORF">HNR68_004004</name>
</gene>
<sequence>MLGEYLGRSHTELKRRPHHLVEELSPESAVCRLRPAELVS</sequence>
<feature type="compositionally biased region" description="Basic and acidic residues" evidence="1">
    <location>
        <begin position="7"/>
        <end position="20"/>
    </location>
</feature>
<organism evidence="2 3">
    <name type="scientific">Saccharopolyspora hordei</name>
    <dbReference type="NCBI Taxonomy" id="1838"/>
    <lineage>
        <taxon>Bacteria</taxon>
        <taxon>Bacillati</taxon>
        <taxon>Actinomycetota</taxon>
        <taxon>Actinomycetes</taxon>
        <taxon>Pseudonocardiales</taxon>
        <taxon>Pseudonocardiaceae</taxon>
        <taxon>Saccharopolyspora</taxon>
    </lineage>
</organism>
<dbReference type="AlphaFoldDB" id="A0A853AKY7"/>
<dbReference type="RefSeq" id="WP_281377477.1">
    <property type="nucleotide sequence ID" value="NZ_BAABFH010000001.1"/>
</dbReference>
<proteinExistence type="predicted"/>
<protein>
    <submittedName>
        <fullName evidence="2">Uncharacterized protein</fullName>
    </submittedName>
</protein>